<dbReference type="EMBL" id="KE525297">
    <property type="protein sequence ID" value="KFB45050.1"/>
    <property type="molecule type" value="Genomic_DNA"/>
</dbReference>
<accession>A0A084W4A6</accession>
<sequence length="175" mass="19146">MHVICTIRCHQLSPPRTAHVLRVSSPRSGCSICDDSPSLPTLIFTKQAHPCCGMHFIGMRSFAAAKRKFCFGSFLDGHSLHLSIIFHPTTSAKRAELTGRNARPIDVFAAHKDVSPCSGRTAHQTHSEQEEAEISSTSAPSAIEPPYVNTLRPVDVCAFHFHVRQAFGKGVTLLD</sequence>
<gene>
    <name evidence="2" type="ORF">ZHAS_00012993</name>
</gene>
<evidence type="ECO:0000313" key="2">
    <source>
        <dbReference type="EMBL" id="KFB45050.1"/>
    </source>
</evidence>
<evidence type="ECO:0000313" key="3">
    <source>
        <dbReference type="EnsemblMetazoa" id="ASIC012993-PA"/>
    </source>
</evidence>
<proteinExistence type="predicted"/>
<name>A0A084W4A6_ANOSI</name>
<organism evidence="2">
    <name type="scientific">Anopheles sinensis</name>
    <name type="common">Mosquito</name>
    <dbReference type="NCBI Taxonomy" id="74873"/>
    <lineage>
        <taxon>Eukaryota</taxon>
        <taxon>Metazoa</taxon>
        <taxon>Ecdysozoa</taxon>
        <taxon>Arthropoda</taxon>
        <taxon>Hexapoda</taxon>
        <taxon>Insecta</taxon>
        <taxon>Pterygota</taxon>
        <taxon>Neoptera</taxon>
        <taxon>Endopterygota</taxon>
        <taxon>Diptera</taxon>
        <taxon>Nematocera</taxon>
        <taxon>Culicoidea</taxon>
        <taxon>Culicidae</taxon>
        <taxon>Anophelinae</taxon>
        <taxon>Anopheles</taxon>
    </lineage>
</organism>
<evidence type="ECO:0000313" key="4">
    <source>
        <dbReference type="Proteomes" id="UP000030765"/>
    </source>
</evidence>
<feature type="region of interest" description="Disordered" evidence="1">
    <location>
        <begin position="116"/>
        <end position="141"/>
    </location>
</feature>
<dbReference type="AlphaFoldDB" id="A0A084W4A6"/>
<reference evidence="2 4" key="1">
    <citation type="journal article" date="2014" name="BMC Genomics">
        <title>Genome sequence of Anopheles sinensis provides insight into genetics basis of mosquito competence for malaria parasites.</title>
        <authorList>
            <person name="Zhou D."/>
            <person name="Zhang D."/>
            <person name="Ding G."/>
            <person name="Shi L."/>
            <person name="Hou Q."/>
            <person name="Ye Y."/>
            <person name="Xu Y."/>
            <person name="Zhou H."/>
            <person name="Xiong C."/>
            <person name="Li S."/>
            <person name="Yu J."/>
            <person name="Hong S."/>
            <person name="Yu X."/>
            <person name="Zou P."/>
            <person name="Chen C."/>
            <person name="Chang X."/>
            <person name="Wang W."/>
            <person name="Lv Y."/>
            <person name="Sun Y."/>
            <person name="Ma L."/>
            <person name="Shen B."/>
            <person name="Zhu C."/>
        </authorList>
    </citation>
    <scope>NUCLEOTIDE SEQUENCE [LARGE SCALE GENOMIC DNA]</scope>
</reference>
<protein>
    <submittedName>
        <fullName evidence="2 3">Uncharacterized protein</fullName>
    </submittedName>
</protein>
<dbReference type="EnsemblMetazoa" id="ASIC012993-RA">
    <property type="protein sequence ID" value="ASIC012993-PA"/>
    <property type="gene ID" value="ASIC012993"/>
</dbReference>
<evidence type="ECO:0000256" key="1">
    <source>
        <dbReference type="SAM" id="MobiDB-lite"/>
    </source>
</evidence>
<dbReference type="VEuPathDB" id="VectorBase:ASIC012993"/>
<reference evidence="3" key="2">
    <citation type="submission" date="2020-05" db="UniProtKB">
        <authorList>
            <consortium name="EnsemblMetazoa"/>
        </authorList>
    </citation>
    <scope>IDENTIFICATION</scope>
</reference>
<dbReference type="Proteomes" id="UP000030765">
    <property type="component" value="Unassembled WGS sequence"/>
</dbReference>
<dbReference type="EMBL" id="ATLV01020303">
    <property type="status" value="NOT_ANNOTATED_CDS"/>
    <property type="molecule type" value="Genomic_DNA"/>
</dbReference>
<keyword evidence="4" id="KW-1185">Reference proteome</keyword>